<sequence>MSQFRHGSCQKVLCHTSHLLSPVIPWDYRRPLPLVQAFNTVIISSLLSSRASEVMMALTRKVFVCNGDYSKLQHRGSLSSLCGNGWSNTSALAGDHRARSVAAAYQGVNLGKTCGSGLGALAELSYPLCDSCQEHKGKTLETCRSGLGALAELGYPLRESYQEHKGKTLGCDWVHFGGHVAWTYGAACLFTDEQLTLFFFSMDLENSSMGFACARSFSLARIGHVKKKKLTLQRLSQLRRGRCINLTIVVLGLPAQAVL</sequence>
<organism evidence="1 2">
    <name type="scientific">Actinidia rufa</name>
    <dbReference type="NCBI Taxonomy" id="165716"/>
    <lineage>
        <taxon>Eukaryota</taxon>
        <taxon>Viridiplantae</taxon>
        <taxon>Streptophyta</taxon>
        <taxon>Embryophyta</taxon>
        <taxon>Tracheophyta</taxon>
        <taxon>Spermatophyta</taxon>
        <taxon>Magnoliopsida</taxon>
        <taxon>eudicotyledons</taxon>
        <taxon>Gunneridae</taxon>
        <taxon>Pentapetalae</taxon>
        <taxon>asterids</taxon>
        <taxon>Ericales</taxon>
        <taxon>Actinidiaceae</taxon>
        <taxon>Actinidia</taxon>
    </lineage>
</organism>
<evidence type="ECO:0000313" key="2">
    <source>
        <dbReference type="Proteomes" id="UP000585474"/>
    </source>
</evidence>
<name>A0A7J0G244_9ERIC</name>
<dbReference type="AlphaFoldDB" id="A0A7J0G244"/>
<reference evidence="1 2" key="1">
    <citation type="submission" date="2019-07" db="EMBL/GenBank/DDBJ databases">
        <title>De Novo Assembly of kiwifruit Actinidia rufa.</title>
        <authorList>
            <person name="Sugita-Konishi S."/>
            <person name="Sato K."/>
            <person name="Mori E."/>
            <person name="Abe Y."/>
            <person name="Kisaki G."/>
            <person name="Hamano K."/>
            <person name="Suezawa K."/>
            <person name="Otani M."/>
            <person name="Fukuda T."/>
            <person name="Manabe T."/>
            <person name="Gomi K."/>
            <person name="Tabuchi M."/>
            <person name="Akimitsu K."/>
            <person name="Kataoka I."/>
        </authorList>
    </citation>
    <scope>NUCLEOTIDE SEQUENCE [LARGE SCALE GENOMIC DNA]</scope>
    <source>
        <strain evidence="2">cv. Fuchu</strain>
    </source>
</reference>
<protein>
    <submittedName>
        <fullName evidence="1">Uncharacterized protein</fullName>
    </submittedName>
</protein>
<gene>
    <name evidence="1" type="ORF">Acr_17g0004140</name>
</gene>
<keyword evidence="2" id="KW-1185">Reference proteome</keyword>
<evidence type="ECO:0000313" key="1">
    <source>
        <dbReference type="EMBL" id="GFZ04842.1"/>
    </source>
</evidence>
<accession>A0A7J0G244</accession>
<proteinExistence type="predicted"/>
<comment type="caution">
    <text evidence="1">The sequence shown here is derived from an EMBL/GenBank/DDBJ whole genome shotgun (WGS) entry which is preliminary data.</text>
</comment>
<dbReference type="EMBL" id="BJWL01000017">
    <property type="protein sequence ID" value="GFZ04842.1"/>
    <property type="molecule type" value="Genomic_DNA"/>
</dbReference>
<dbReference type="Proteomes" id="UP000585474">
    <property type="component" value="Unassembled WGS sequence"/>
</dbReference>